<dbReference type="InterPro" id="IPR000322">
    <property type="entry name" value="Glyco_hydro_31_TIM"/>
</dbReference>
<dbReference type="VEuPathDB" id="VectorBase:ISCI011416"/>
<dbReference type="AlphaFoldDB" id="A0A4D5RMQ1"/>
<evidence type="ECO:0000256" key="3">
    <source>
        <dbReference type="ARBA" id="ARBA00022801"/>
    </source>
</evidence>
<dbReference type="Pfam" id="PF00088">
    <property type="entry name" value="Trefoil"/>
    <property type="match status" value="1"/>
</dbReference>
<dbReference type="FunFam" id="2.60.40.1180:FF:000005">
    <property type="entry name" value="Maltase-glucoamylase, intestinal"/>
    <property type="match status" value="1"/>
</dbReference>
<evidence type="ECO:0000256" key="2">
    <source>
        <dbReference type="ARBA" id="ARBA00007806"/>
    </source>
</evidence>
<dbReference type="InterPro" id="IPR017853">
    <property type="entry name" value="GH"/>
</dbReference>
<keyword evidence="4" id="KW-0472">Membrane</keyword>
<dbReference type="OrthoDB" id="1334205at2759"/>
<dbReference type="VEuPathDB" id="VectorBase:ISCW011416"/>
<dbReference type="Pfam" id="PF21365">
    <property type="entry name" value="Glyco_hydro_31_3rd"/>
    <property type="match status" value="1"/>
</dbReference>
<dbReference type="InterPro" id="IPR025887">
    <property type="entry name" value="Glyco_hydro_31_N_dom"/>
</dbReference>
<dbReference type="SMART" id="SM00018">
    <property type="entry name" value="PD"/>
    <property type="match status" value="1"/>
</dbReference>
<dbReference type="Gene3D" id="2.60.40.1760">
    <property type="entry name" value="glycosyl hydrolase (family 31)"/>
    <property type="match status" value="1"/>
</dbReference>
<organism evidence="11">
    <name type="scientific">Ixodes scapularis</name>
    <name type="common">Black-legged tick</name>
    <name type="synonym">Deer tick</name>
    <dbReference type="NCBI Taxonomy" id="6945"/>
    <lineage>
        <taxon>Eukaryota</taxon>
        <taxon>Metazoa</taxon>
        <taxon>Ecdysozoa</taxon>
        <taxon>Arthropoda</taxon>
        <taxon>Chelicerata</taxon>
        <taxon>Arachnida</taxon>
        <taxon>Acari</taxon>
        <taxon>Parasitiformes</taxon>
        <taxon>Ixodida</taxon>
        <taxon>Ixodoidea</taxon>
        <taxon>Ixodidae</taxon>
        <taxon>Ixodinae</taxon>
        <taxon>Ixodes</taxon>
    </lineage>
</organism>
<dbReference type="InterPro" id="IPR000519">
    <property type="entry name" value="P_trefoil_dom"/>
</dbReference>
<keyword evidence="3 8" id="KW-0378">Hydrolase</keyword>
<feature type="signal peptide" evidence="9">
    <location>
        <begin position="1"/>
        <end position="20"/>
    </location>
</feature>
<dbReference type="Gene3D" id="2.60.40.1180">
    <property type="entry name" value="Golgi alpha-mannosidase II"/>
    <property type="match status" value="2"/>
</dbReference>
<reference evidence="11" key="1">
    <citation type="submission" date="2019-04" db="EMBL/GenBank/DDBJ databases">
        <title>An insight into the mialome of Ixodes scapularis.</title>
        <authorList>
            <person name="Ribeiro J.M."/>
            <person name="Mather T.N."/>
            <person name="Karim S."/>
        </authorList>
    </citation>
    <scope>NUCLEOTIDE SEQUENCE</scope>
</reference>
<feature type="domain" description="P-type" evidence="10">
    <location>
        <begin position="50"/>
        <end position="102"/>
    </location>
</feature>
<evidence type="ECO:0000256" key="9">
    <source>
        <dbReference type="SAM" id="SignalP"/>
    </source>
</evidence>
<dbReference type="SUPFAM" id="SSF51445">
    <property type="entry name" value="(Trans)glycosidases"/>
    <property type="match status" value="1"/>
</dbReference>
<name>A0A4D5RMQ1_IXOSC</name>
<dbReference type="Pfam" id="PF01055">
    <property type="entry name" value="Glyco_hydro_31_2nd"/>
    <property type="match status" value="1"/>
</dbReference>
<feature type="chain" id="PRO_5020039617" evidence="9">
    <location>
        <begin position="21"/>
        <end position="907"/>
    </location>
</feature>
<dbReference type="PROSITE" id="PS00707">
    <property type="entry name" value="GLYCOSYL_HYDROL_F31_2"/>
    <property type="match status" value="1"/>
</dbReference>
<comment type="similarity">
    <text evidence="2 8">Belongs to the glycosyl hydrolase 31 family.</text>
</comment>
<dbReference type="GO" id="GO:0090599">
    <property type="term" value="F:alpha-glucosidase activity"/>
    <property type="evidence" value="ECO:0007669"/>
    <property type="project" value="UniProtKB-ARBA"/>
</dbReference>
<sequence length="907" mass="102669">MDHIWARILIGVIIWAIAACSLNNIEDTSAKQRVGINEQDGRHARPGDTAQCQVGKLSERFDCHPEPGSNEAGCLSRGCCWGRLDEIPGERKLDIPYCYFPINYTGYYVENAEISDDRIDVMLVRRTPSGIDVDVPFAHVEILFYDQDTLRIRALDPFHRRFIPPVPKIPFRTFSGDRQYVVGLDKSSSKLVVQRRRDSQTIIFQTDLSRLIFANQFLQLSTLMPSDTVYGLGEQWNPLRRSTNWTRHVFFNRDLAPTGTRNLYGTHPFYLGLEQDGKSHGVFLHNSNSMEVVLQPAPAATFRAIGGILDMFVFVGPTPAKVVQQYQNVVGFPAMPPYWGLGFHLCRFGYGTLNRTRFIMEKNIEAGIPLDTQWNDIDYMVRQNDFTYDDERFNSLPDFVNDLHAGGRHYVVIVDPAVSGSEPPGTYPPYDQGMEMDIFVKNMSGGVVYAKVWNDKSSVFPDFTHPKAQEYWAQQFKNFHNVVPFDGAWIDMNEPSNFYNGHADGCPTADRLDHPPYVPGGEPLYTRTLCMSDRHHIAPHYFVHNIYSHFEAKATYKALASIRRKRPFIISRATSPGQAAWSGHWSGDIASSWEDMRLSIPNMLSFGMYGMPLVGADICGFNSNTTVELCARWQALGAFYPFSRNHNTDDGLDQDPYSMGPLVVDAARSTLLGRYTLLPYLYTLFYRSHTIGETVARPLFFEFPEDPNTYSIDEQFLWGPSLMFSPALYPNQTEVNVYIPAGVWYDVDRGTAYSATSGRYQAFPATFNVVNTLIRGGSIVPGHKPALTTTESRQNPFVLLVAPDRKGTARGHLFWDDGDSINTIEDDKYNIYEFLLVKDLLIISRTKQGNADNVTLGRVRVFGVSTEPTNASLEGRSVKFDYNETTEVLTLLDLDQPMNEDFTVTWT</sequence>
<dbReference type="GO" id="GO:0005975">
    <property type="term" value="P:carbohydrate metabolic process"/>
    <property type="evidence" value="ECO:0007669"/>
    <property type="project" value="InterPro"/>
</dbReference>
<evidence type="ECO:0000256" key="6">
    <source>
        <dbReference type="ARBA" id="ARBA00023295"/>
    </source>
</evidence>
<evidence type="ECO:0000256" key="1">
    <source>
        <dbReference type="ARBA" id="ARBA00004370"/>
    </source>
</evidence>
<dbReference type="PANTHER" id="PTHR22762">
    <property type="entry name" value="ALPHA-GLUCOSIDASE"/>
    <property type="match status" value="1"/>
</dbReference>
<accession>A0A4D5RMQ1</accession>
<dbReference type="SUPFAM" id="SSF74650">
    <property type="entry name" value="Galactose mutarotase-like"/>
    <property type="match status" value="1"/>
</dbReference>
<evidence type="ECO:0000256" key="5">
    <source>
        <dbReference type="ARBA" id="ARBA00023157"/>
    </source>
</evidence>
<keyword evidence="5" id="KW-1015">Disulfide bond</keyword>
<proteinExistence type="inferred from homology"/>
<dbReference type="Gene3D" id="3.20.20.80">
    <property type="entry name" value="Glycosidases"/>
    <property type="match status" value="1"/>
</dbReference>
<keyword evidence="6 8" id="KW-0326">Glycosidase</keyword>
<dbReference type="EMBL" id="GHJT01004000">
    <property type="protein sequence ID" value="MOY37971.1"/>
    <property type="molecule type" value="Transcribed_RNA"/>
</dbReference>
<dbReference type="SUPFAM" id="SSF57492">
    <property type="entry name" value="Trefoil"/>
    <property type="match status" value="1"/>
</dbReference>
<dbReference type="PROSITE" id="PS51257">
    <property type="entry name" value="PROKAR_LIPOPROTEIN"/>
    <property type="match status" value="1"/>
</dbReference>
<dbReference type="SUPFAM" id="SSF51011">
    <property type="entry name" value="Glycosyl hydrolase domain"/>
    <property type="match status" value="1"/>
</dbReference>
<dbReference type="PROSITE" id="PS51448">
    <property type="entry name" value="P_TREFOIL_2"/>
    <property type="match status" value="1"/>
</dbReference>
<dbReference type="InterPro" id="IPR048395">
    <property type="entry name" value="Glyco_hydro_31_C"/>
</dbReference>
<dbReference type="VEuPathDB" id="VectorBase:ISCP_031796"/>
<dbReference type="PANTHER" id="PTHR22762:SF131">
    <property type="entry name" value="GLYCOSIDE HYDROLASE FAMILY 31 N-TERMINAL DOMAIN-CONTAINING PROTEIN"/>
    <property type="match status" value="1"/>
</dbReference>
<dbReference type="Gene3D" id="4.10.110.10">
    <property type="entry name" value="Spasmolytic Protein, domain 1"/>
    <property type="match status" value="1"/>
</dbReference>
<dbReference type="CDD" id="cd00111">
    <property type="entry name" value="Trefoil"/>
    <property type="match status" value="1"/>
</dbReference>
<comment type="caution">
    <text evidence="7">Lacks conserved residue(s) required for the propagation of feature annotation.</text>
</comment>
<evidence type="ECO:0000256" key="7">
    <source>
        <dbReference type="PROSITE-ProRule" id="PRU00779"/>
    </source>
</evidence>
<dbReference type="InterPro" id="IPR011013">
    <property type="entry name" value="Gal_mutarotase_sf_dom"/>
</dbReference>
<evidence type="ECO:0000256" key="4">
    <source>
        <dbReference type="ARBA" id="ARBA00023136"/>
    </source>
</evidence>
<dbReference type="CDD" id="cd14752">
    <property type="entry name" value="GH31_N"/>
    <property type="match status" value="1"/>
</dbReference>
<evidence type="ECO:0000259" key="10">
    <source>
        <dbReference type="PROSITE" id="PS51448"/>
    </source>
</evidence>
<dbReference type="CDD" id="cd06602">
    <property type="entry name" value="GH31_MGAM_SI_GAA"/>
    <property type="match status" value="1"/>
</dbReference>
<keyword evidence="9" id="KW-0732">Signal</keyword>
<protein>
    <submittedName>
        <fullName evidence="11">Putative glucosidase ii catalytic alpha subunit</fullName>
    </submittedName>
</protein>
<evidence type="ECO:0000313" key="11">
    <source>
        <dbReference type="EMBL" id="MOY37971.1"/>
    </source>
</evidence>
<dbReference type="InterPro" id="IPR030459">
    <property type="entry name" value="Glyco_hydro_31_CS"/>
</dbReference>
<dbReference type="GO" id="GO:0016020">
    <property type="term" value="C:membrane"/>
    <property type="evidence" value="ECO:0007669"/>
    <property type="project" value="UniProtKB-SubCell"/>
</dbReference>
<dbReference type="Pfam" id="PF13802">
    <property type="entry name" value="Gal_mutarotas_2"/>
    <property type="match status" value="1"/>
</dbReference>
<dbReference type="GO" id="GO:0030246">
    <property type="term" value="F:carbohydrate binding"/>
    <property type="evidence" value="ECO:0007669"/>
    <property type="project" value="InterPro"/>
</dbReference>
<evidence type="ECO:0000256" key="8">
    <source>
        <dbReference type="RuleBase" id="RU361185"/>
    </source>
</evidence>
<comment type="subcellular location">
    <subcellularLocation>
        <location evidence="1">Membrane</location>
    </subcellularLocation>
</comment>
<dbReference type="InterPro" id="IPR013780">
    <property type="entry name" value="Glyco_hydro_b"/>
</dbReference>
<dbReference type="InterPro" id="IPR044913">
    <property type="entry name" value="P_trefoil_dom_sf"/>
</dbReference>